<dbReference type="InterPro" id="IPR038464">
    <property type="entry name" value="Ribosomal_eL38_sf"/>
</dbReference>
<reference evidence="7 8" key="1">
    <citation type="submission" date="2018-11" db="EMBL/GenBank/DDBJ databases">
        <authorList>
            <consortium name="Pathogen Informatics"/>
        </authorList>
    </citation>
    <scope>NUCLEOTIDE SEQUENCE [LARGE SCALE GENOMIC DNA]</scope>
</reference>
<dbReference type="InterPro" id="IPR002675">
    <property type="entry name" value="Ribosomal_eL38"/>
</dbReference>
<dbReference type="GO" id="GO:0022618">
    <property type="term" value="P:protein-RNA complex assembly"/>
    <property type="evidence" value="ECO:0007669"/>
    <property type="project" value="TreeGrafter"/>
</dbReference>
<dbReference type="OrthoDB" id="10250488at2759"/>
<keyword evidence="3 6" id="KW-0687">Ribonucleoprotein</keyword>
<evidence type="ECO:0000313" key="9">
    <source>
        <dbReference type="WBParaSite" id="HPBE_0001311401-mRNA-1"/>
    </source>
</evidence>
<evidence type="ECO:0000256" key="2">
    <source>
        <dbReference type="ARBA" id="ARBA00022980"/>
    </source>
</evidence>
<protein>
    <recommendedName>
        <fullName evidence="4">Large ribosomal subunit protein eL38</fullName>
    </recommendedName>
    <alternativeName>
        <fullName evidence="5">60S ribosomal protein L38</fullName>
    </alternativeName>
</protein>
<dbReference type="Gene3D" id="3.30.720.90">
    <property type="match status" value="1"/>
</dbReference>
<accession>A0A183FX70</accession>
<evidence type="ECO:0000313" key="8">
    <source>
        <dbReference type="Proteomes" id="UP000050761"/>
    </source>
</evidence>
<accession>A0A3P8ADL6</accession>
<evidence type="ECO:0000256" key="5">
    <source>
        <dbReference type="ARBA" id="ARBA00035338"/>
    </source>
</evidence>
<dbReference type="PANTHER" id="PTHR10965:SF0">
    <property type="entry name" value="LARGE RIBOSOMAL SUBUNIT PROTEIN EL38"/>
    <property type="match status" value="1"/>
</dbReference>
<sequence>MLSLRRDAKIVKIKKNALNVKLKVRYSKYLVILVVSDMDKAEKLKQSLPPGQQSPLPSDEDKLGCSLMPQWNCKCS</sequence>
<dbReference type="GO" id="GO:0003735">
    <property type="term" value="F:structural constituent of ribosome"/>
    <property type="evidence" value="ECO:0007669"/>
    <property type="project" value="InterPro"/>
</dbReference>
<dbReference type="GO" id="GO:0022625">
    <property type="term" value="C:cytosolic large ribosomal subunit"/>
    <property type="evidence" value="ECO:0007669"/>
    <property type="project" value="TreeGrafter"/>
</dbReference>
<dbReference type="PANTHER" id="PTHR10965">
    <property type="entry name" value="60S RIBOSOMAL PROTEIN L38"/>
    <property type="match status" value="1"/>
</dbReference>
<name>A0A183FX70_HELPZ</name>
<evidence type="ECO:0000256" key="4">
    <source>
        <dbReference type="ARBA" id="ARBA00035235"/>
    </source>
</evidence>
<evidence type="ECO:0000256" key="6">
    <source>
        <dbReference type="RuleBase" id="RU003445"/>
    </source>
</evidence>
<evidence type="ECO:0000313" key="7">
    <source>
        <dbReference type="EMBL" id="VDO94957.1"/>
    </source>
</evidence>
<reference evidence="9" key="2">
    <citation type="submission" date="2019-09" db="UniProtKB">
        <authorList>
            <consortium name="WormBaseParasite"/>
        </authorList>
    </citation>
    <scope>IDENTIFICATION</scope>
</reference>
<organism evidence="8 9">
    <name type="scientific">Heligmosomoides polygyrus</name>
    <name type="common">Parasitic roundworm</name>
    <dbReference type="NCBI Taxonomy" id="6339"/>
    <lineage>
        <taxon>Eukaryota</taxon>
        <taxon>Metazoa</taxon>
        <taxon>Ecdysozoa</taxon>
        <taxon>Nematoda</taxon>
        <taxon>Chromadorea</taxon>
        <taxon>Rhabditida</taxon>
        <taxon>Rhabditina</taxon>
        <taxon>Rhabditomorpha</taxon>
        <taxon>Strongyloidea</taxon>
        <taxon>Heligmosomidae</taxon>
        <taxon>Heligmosomoides</taxon>
    </lineage>
</organism>
<dbReference type="AlphaFoldDB" id="A0A183FX70"/>
<keyword evidence="2 6" id="KW-0689">Ribosomal protein</keyword>
<dbReference type="Pfam" id="PF01781">
    <property type="entry name" value="Ribosomal_L38e"/>
    <property type="match status" value="1"/>
</dbReference>
<dbReference type="WBParaSite" id="HPBE_0001311401-mRNA-1">
    <property type="protein sequence ID" value="HPBE_0001311401-mRNA-1"/>
    <property type="gene ID" value="HPBE_0001311401"/>
</dbReference>
<comment type="similarity">
    <text evidence="1 6">Belongs to the eukaryotic ribosomal protein eL38 family.</text>
</comment>
<evidence type="ECO:0000256" key="1">
    <source>
        <dbReference type="ARBA" id="ARBA00007803"/>
    </source>
</evidence>
<proteinExistence type="inferred from homology"/>
<dbReference type="Proteomes" id="UP000050761">
    <property type="component" value="Unassembled WGS sequence"/>
</dbReference>
<evidence type="ECO:0000256" key="3">
    <source>
        <dbReference type="ARBA" id="ARBA00023274"/>
    </source>
</evidence>
<dbReference type="GO" id="GO:0006412">
    <property type="term" value="P:translation"/>
    <property type="evidence" value="ECO:0007669"/>
    <property type="project" value="InterPro"/>
</dbReference>
<gene>
    <name evidence="7" type="ORF">HPBE_LOCUS13115</name>
</gene>
<dbReference type="EMBL" id="UZAH01027782">
    <property type="protein sequence ID" value="VDO94957.1"/>
    <property type="molecule type" value="Genomic_DNA"/>
</dbReference>
<keyword evidence="8" id="KW-1185">Reference proteome</keyword>